<evidence type="ECO:0000256" key="3">
    <source>
        <dbReference type="ARBA" id="ARBA00022475"/>
    </source>
</evidence>
<feature type="transmembrane region" description="Helical" evidence="8">
    <location>
        <begin position="307"/>
        <end position="332"/>
    </location>
</feature>
<feature type="region of interest" description="Disordered" evidence="7">
    <location>
        <begin position="727"/>
        <end position="758"/>
    </location>
</feature>
<dbReference type="EMBL" id="LMWY01000050">
    <property type="protein sequence ID" value="KUN94862.1"/>
    <property type="molecule type" value="Genomic_DNA"/>
</dbReference>
<keyword evidence="4 8" id="KW-0812">Transmembrane</keyword>
<keyword evidence="3" id="KW-1003">Cell membrane</keyword>
<feature type="transmembrane region" description="Helical" evidence="8">
    <location>
        <begin position="542"/>
        <end position="563"/>
    </location>
</feature>
<evidence type="ECO:0000313" key="10">
    <source>
        <dbReference type="EMBL" id="KUN94862.1"/>
    </source>
</evidence>
<feature type="transmembrane region" description="Helical" evidence="8">
    <location>
        <begin position="568"/>
        <end position="586"/>
    </location>
</feature>
<dbReference type="GO" id="GO:0005886">
    <property type="term" value="C:plasma membrane"/>
    <property type="evidence" value="ECO:0007669"/>
    <property type="project" value="UniProtKB-SubCell"/>
</dbReference>
<dbReference type="SUPFAM" id="SSF82866">
    <property type="entry name" value="Multidrug efflux transporter AcrB transmembrane domain"/>
    <property type="match status" value="2"/>
</dbReference>
<feature type="transmembrane region" description="Helical" evidence="8">
    <location>
        <begin position="280"/>
        <end position="301"/>
    </location>
</feature>
<dbReference type="STRING" id="661399.AQJ67_36150"/>
<feature type="transmembrane region" description="Helical" evidence="8">
    <location>
        <begin position="202"/>
        <end position="225"/>
    </location>
</feature>
<accession>A0A101TM77</accession>
<comment type="caution">
    <text evidence="10">The sequence shown here is derived from an EMBL/GenBank/DDBJ whole genome shotgun (WGS) entry which is preliminary data.</text>
</comment>
<keyword evidence="6 8" id="KW-0472">Membrane</keyword>
<organism evidence="10 11">
    <name type="scientific">Streptomyces caeruleatus</name>
    <dbReference type="NCBI Taxonomy" id="661399"/>
    <lineage>
        <taxon>Bacteria</taxon>
        <taxon>Bacillati</taxon>
        <taxon>Actinomycetota</taxon>
        <taxon>Actinomycetes</taxon>
        <taxon>Kitasatosporales</taxon>
        <taxon>Streptomycetaceae</taxon>
        <taxon>Streptomyces</taxon>
    </lineage>
</organism>
<dbReference type="RefSeq" id="WP_062723722.1">
    <property type="nucleotide sequence ID" value="NZ_KQ948939.1"/>
</dbReference>
<evidence type="ECO:0000256" key="4">
    <source>
        <dbReference type="ARBA" id="ARBA00022692"/>
    </source>
</evidence>
<feature type="compositionally biased region" description="Basic and acidic residues" evidence="7">
    <location>
        <begin position="748"/>
        <end position="758"/>
    </location>
</feature>
<proteinExistence type="inferred from homology"/>
<evidence type="ECO:0000256" key="8">
    <source>
        <dbReference type="SAM" id="Phobius"/>
    </source>
</evidence>
<dbReference type="PANTHER" id="PTHR33406:SF11">
    <property type="entry name" value="MEMBRANE PROTEIN SCO6666-RELATED"/>
    <property type="match status" value="1"/>
</dbReference>
<reference evidence="10 11" key="1">
    <citation type="submission" date="2015-10" db="EMBL/GenBank/DDBJ databases">
        <title>Draft genome sequence of Streptomyces caeruleatus NRRL B-24802, type strain for the species Streptomyces caeruleatus.</title>
        <authorList>
            <person name="Ruckert C."/>
            <person name="Winkler A."/>
            <person name="Kalinowski J."/>
            <person name="Kampfer P."/>
            <person name="Glaeser S."/>
        </authorList>
    </citation>
    <scope>NUCLEOTIDE SEQUENCE [LARGE SCALE GENOMIC DNA]</scope>
    <source>
        <strain evidence="10 11">NRRL B-24802</strain>
    </source>
</reference>
<feature type="transmembrane region" description="Helical" evidence="8">
    <location>
        <begin position="677"/>
        <end position="699"/>
    </location>
</feature>
<dbReference type="OrthoDB" id="7051771at2"/>
<comment type="similarity">
    <text evidence="2">Belongs to the resistance-nodulation-cell division (RND) (TC 2.A.6) family. MmpL subfamily.</text>
</comment>
<dbReference type="PROSITE" id="PS50156">
    <property type="entry name" value="SSD"/>
    <property type="match status" value="1"/>
</dbReference>
<feature type="transmembrane region" description="Helical" evidence="8">
    <location>
        <begin position="606"/>
        <end position="630"/>
    </location>
</feature>
<protein>
    <submittedName>
        <fullName evidence="10">Transporter</fullName>
    </submittedName>
</protein>
<sequence length="758" mass="80170">MLRSFASAAVRRPRLVLLAALAFVVLSVVFGGGAPDRLRAGQGTENPSAPSALAADVLEEHFPSSRPNFVLLAHHDRGVNDRGAARQGLLLADRLAYEPSVSGVVSYWQTGLDALKSKDGKDALIIAHIDGDEAAVGKASQRLAAEYRGEHSGLTVRAGGTGEVLNTVERTIAEDLVSSELVALPLTLAILLLVFRSAVSALLPLAVGAVAITGTNLVLWVIAGYTDVSVFAQSLTTALGLGLAIDYALLMLRRFRDERSDGATVTEAVTVMLSTAGRTVAFSALTISVALAALLLFPLFFLRSFAYAGVSVVLLAAAAALVVLPALLVLLGPRVDALDVTRPLHRLFPAGSNAAFWRRLTTAVTGRRAPLFALGSLALLVALGLPFLRAEFGMADDRQLPAAAEPRVVQQTIRDRFDGSETAAIDILVSRAAGAAGRERIAGYAEKVSALPDVAEVRTPAGVFTEGRRTEPRTPVDALRESDDRAWLQVVPVHGVETVSPRSQQLVRAIRAVPDTLDAEPAGQAAELVDTQEAITDRLAPALALIVVTTLLLVFLLVGSVLVPVQAVLLNALSLTAMFGAVVWVFQDGHLSGLLGFTPTGFVDTALPVLMFCLAFGLSMDYGVFLLARVKEEYDRCGDHRAAVELGVRRTGGIVTAAALILSVVLVSIGNSRITNTMVLGLGVALAVLVDATVVRCLLVPSVMVLTGRATWWAPAPLRRFQQRFGVRESAAPHPAQDSEDPSAAPRQTEEVRHAPTR</sequence>
<evidence type="ECO:0000256" key="5">
    <source>
        <dbReference type="ARBA" id="ARBA00022989"/>
    </source>
</evidence>
<evidence type="ECO:0000256" key="7">
    <source>
        <dbReference type="SAM" id="MobiDB-lite"/>
    </source>
</evidence>
<dbReference type="AlphaFoldDB" id="A0A101TM77"/>
<evidence type="ECO:0000256" key="1">
    <source>
        <dbReference type="ARBA" id="ARBA00004651"/>
    </source>
</evidence>
<evidence type="ECO:0000256" key="6">
    <source>
        <dbReference type="ARBA" id="ARBA00023136"/>
    </source>
</evidence>
<keyword evidence="5 8" id="KW-1133">Transmembrane helix</keyword>
<dbReference type="InterPro" id="IPR004869">
    <property type="entry name" value="MMPL_dom"/>
</dbReference>
<evidence type="ECO:0000313" key="11">
    <source>
        <dbReference type="Proteomes" id="UP000053429"/>
    </source>
</evidence>
<dbReference type="Gene3D" id="1.20.1640.10">
    <property type="entry name" value="Multidrug efflux transporter AcrB transmembrane domain"/>
    <property type="match status" value="2"/>
</dbReference>
<feature type="transmembrane region" description="Helical" evidence="8">
    <location>
        <begin position="369"/>
        <end position="388"/>
    </location>
</feature>
<keyword evidence="11" id="KW-1185">Reference proteome</keyword>
<dbReference type="PANTHER" id="PTHR33406">
    <property type="entry name" value="MEMBRANE PROTEIN MJ1562-RELATED"/>
    <property type="match status" value="1"/>
</dbReference>
<gene>
    <name evidence="10" type="ORF">AQJ67_36150</name>
</gene>
<feature type="transmembrane region" description="Helical" evidence="8">
    <location>
        <begin position="651"/>
        <end position="671"/>
    </location>
</feature>
<feature type="transmembrane region" description="Helical" evidence="8">
    <location>
        <begin position="231"/>
        <end position="250"/>
    </location>
</feature>
<dbReference type="InterPro" id="IPR000731">
    <property type="entry name" value="SSD"/>
</dbReference>
<evidence type="ECO:0000256" key="2">
    <source>
        <dbReference type="ARBA" id="ARBA00010157"/>
    </source>
</evidence>
<feature type="transmembrane region" description="Helical" evidence="8">
    <location>
        <begin position="176"/>
        <end position="195"/>
    </location>
</feature>
<feature type="domain" description="SSD" evidence="9">
    <location>
        <begin position="239"/>
        <end position="330"/>
    </location>
</feature>
<dbReference type="Proteomes" id="UP000053429">
    <property type="component" value="Unassembled WGS sequence"/>
</dbReference>
<evidence type="ECO:0000259" key="9">
    <source>
        <dbReference type="PROSITE" id="PS50156"/>
    </source>
</evidence>
<comment type="subcellular location">
    <subcellularLocation>
        <location evidence="1">Cell membrane</location>
        <topology evidence="1">Multi-pass membrane protein</topology>
    </subcellularLocation>
</comment>
<dbReference type="InterPro" id="IPR050545">
    <property type="entry name" value="Mycobact_MmpL"/>
</dbReference>
<name>A0A101TM77_9ACTN</name>
<dbReference type="Pfam" id="PF03176">
    <property type="entry name" value="MMPL"/>
    <property type="match status" value="2"/>
</dbReference>